<dbReference type="PROSITE" id="PS51892">
    <property type="entry name" value="SUBTILASE"/>
    <property type="match status" value="1"/>
</dbReference>
<dbReference type="PANTHER" id="PTHR43806">
    <property type="entry name" value="PEPTIDASE S8"/>
    <property type="match status" value="1"/>
</dbReference>
<keyword evidence="2" id="KW-0645">Protease</keyword>
<proteinExistence type="inferred from homology"/>
<dbReference type="InterPro" id="IPR023828">
    <property type="entry name" value="Peptidase_S8_Ser-AS"/>
</dbReference>
<dbReference type="PANTHER" id="PTHR43806:SF11">
    <property type="entry name" value="CEREVISIN-RELATED"/>
    <property type="match status" value="1"/>
</dbReference>
<keyword evidence="3" id="KW-0378">Hydrolase</keyword>
<dbReference type="GO" id="GO:0006508">
    <property type="term" value="P:proteolysis"/>
    <property type="evidence" value="ECO:0007669"/>
    <property type="project" value="UniProtKB-KW"/>
</dbReference>
<dbReference type="InterPro" id="IPR000209">
    <property type="entry name" value="Peptidase_S8/S53_dom"/>
</dbReference>
<dbReference type="InterPro" id="IPR022398">
    <property type="entry name" value="Peptidase_S8_His-AS"/>
</dbReference>
<comment type="caution">
    <text evidence="6">The sequence shown here is derived from an EMBL/GenBank/DDBJ whole genome shotgun (WGS) entry which is preliminary data.</text>
</comment>
<evidence type="ECO:0000313" key="6">
    <source>
        <dbReference type="EMBL" id="KGA15366.1"/>
    </source>
</evidence>
<reference evidence="6" key="1">
    <citation type="submission" date="2014-06" db="EMBL/GenBank/DDBJ databases">
        <title>Key roles for freshwater Actinobacteria revealed by deep metagenomic sequencing.</title>
        <authorList>
            <person name="Ghai R."/>
            <person name="Mizuno C.M."/>
            <person name="Picazo A."/>
            <person name="Camacho A."/>
            <person name="Rodriguez-Valera F."/>
        </authorList>
    </citation>
    <scope>NUCLEOTIDE SEQUENCE</scope>
</reference>
<evidence type="ECO:0000256" key="1">
    <source>
        <dbReference type="ARBA" id="ARBA00011073"/>
    </source>
</evidence>
<name>A0A094QLI9_9ZZZZ</name>
<sequence length="800" mass="83021">MKLRLPALAMLIGISVSVIPMRSLASSATVVITSTDTVSELIVERLPGRSSLAAMSLIENEFDLDATLESKIANRLEVIQLDQPISRAEADALVQQLVDTGKVASAEINEKRFVATAPNDPDYGSQWYLKDFATPDKGIGIEAAWDHTIGSTDVVVAVIDTGGTAHPDMTGRLLPGYDFFSNDGDAIDPGDASDGSSCASSSSTWHGTKVAGVIGANVNNALGIAGINQLSFIQHIRILGPCGGETDDEIKAIRWAAGLPVDGISLNPTPARVINLSLGGSGECLISEQEAIDAATAAGAIVVVAAGNGGPDQIGDDLDVMPSSPANCNNVITVTATNQTGQRATFSNFGSSASIAAPGSLIQTTTVGGYTNASGTSFATPIVSGIVSLMLSANPVLTYDQVIALLSQPGVANSFPSGSCSSDISATYHCGLGILDAAHAVHAALLIAPEVFSPMQPQRIADTRQIADVNADNPLVLDVRGTYGLPTQGLEAVVLNVTATGAMSNGFVTVWPCADTKPLASSVNYTAGEDIPNTVIAAPDQYGKICLDSSTPVNLIADLSGWFLNGDGLHTFTPQRAFDTRQTGFVLTPETPYRLQVTGSFGLPASGVSSVLLNVTATGATAPGYITVWPCNQPQPYTSNLNYLPYQDIPNAVIATVDSDGQVCFASSSPTFLITDISGWFAQGTNLNVITPQRLFDTRPTKRVSTSPTYVLDLSATSPITTGAATAVVVNVTATGAPKSGFATVWPCDQAQPPTSNLNFGVNEDIPNLVITKVSASNTVCFNASTPVHLIADLMGWFAP</sequence>
<accession>A0A094QLI9</accession>
<evidence type="ECO:0000259" key="5">
    <source>
        <dbReference type="Pfam" id="PF00082"/>
    </source>
</evidence>
<dbReference type="PRINTS" id="PR00723">
    <property type="entry name" value="SUBTILISIN"/>
</dbReference>
<dbReference type="SUPFAM" id="SSF52743">
    <property type="entry name" value="Subtilisin-like"/>
    <property type="match status" value="1"/>
</dbReference>
<dbReference type="AlphaFoldDB" id="A0A094QLI9"/>
<comment type="similarity">
    <text evidence="1">Belongs to the peptidase S8 family.</text>
</comment>
<evidence type="ECO:0000256" key="3">
    <source>
        <dbReference type="ARBA" id="ARBA00022801"/>
    </source>
</evidence>
<protein>
    <recommendedName>
        <fullName evidence="5">Peptidase S8/S53 domain-containing protein</fullName>
    </recommendedName>
</protein>
<dbReference type="Pfam" id="PF00082">
    <property type="entry name" value="Peptidase_S8"/>
    <property type="match status" value="1"/>
</dbReference>
<dbReference type="InterPro" id="IPR015500">
    <property type="entry name" value="Peptidase_S8_subtilisin-rel"/>
</dbReference>
<feature type="domain" description="Peptidase S8/S53" evidence="5">
    <location>
        <begin position="152"/>
        <end position="406"/>
    </location>
</feature>
<gene>
    <name evidence="6" type="ORF">GM51_15080</name>
</gene>
<evidence type="ECO:0000256" key="4">
    <source>
        <dbReference type="ARBA" id="ARBA00022825"/>
    </source>
</evidence>
<dbReference type="PROSITE" id="PS00138">
    <property type="entry name" value="SUBTILASE_SER"/>
    <property type="match status" value="1"/>
</dbReference>
<dbReference type="Gene3D" id="3.40.50.200">
    <property type="entry name" value="Peptidase S8/S53 domain"/>
    <property type="match status" value="1"/>
</dbReference>
<organism evidence="6">
    <name type="scientific">freshwater metagenome</name>
    <dbReference type="NCBI Taxonomy" id="449393"/>
    <lineage>
        <taxon>unclassified sequences</taxon>
        <taxon>metagenomes</taxon>
        <taxon>ecological metagenomes</taxon>
    </lineage>
</organism>
<dbReference type="GO" id="GO:0004252">
    <property type="term" value="F:serine-type endopeptidase activity"/>
    <property type="evidence" value="ECO:0007669"/>
    <property type="project" value="InterPro"/>
</dbReference>
<evidence type="ECO:0000256" key="2">
    <source>
        <dbReference type="ARBA" id="ARBA00022670"/>
    </source>
</evidence>
<dbReference type="PROSITE" id="PS00137">
    <property type="entry name" value="SUBTILASE_HIS"/>
    <property type="match status" value="1"/>
</dbReference>
<dbReference type="EMBL" id="JNSL01000116">
    <property type="protein sequence ID" value="KGA15366.1"/>
    <property type="molecule type" value="Genomic_DNA"/>
</dbReference>
<dbReference type="InterPro" id="IPR036852">
    <property type="entry name" value="Peptidase_S8/S53_dom_sf"/>
</dbReference>
<dbReference type="InterPro" id="IPR050131">
    <property type="entry name" value="Peptidase_S8_subtilisin-like"/>
</dbReference>
<keyword evidence="4" id="KW-0720">Serine protease</keyword>